<evidence type="ECO:0000313" key="2">
    <source>
        <dbReference type="Proteomes" id="UP001207626"/>
    </source>
</evidence>
<dbReference type="RefSeq" id="WP_087432923.1">
    <property type="nucleotide sequence ID" value="NZ_JAMDLV010000038.1"/>
</dbReference>
<accession>A0ABT4DQS1</accession>
<organism evidence="1 2">
    <name type="scientific">Paenibacillus apiarius</name>
    <dbReference type="NCBI Taxonomy" id="46240"/>
    <lineage>
        <taxon>Bacteria</taxon>
        <taxon>Bacillati</taxon>
        <taxon>Bacillota</taxon>
        <taxon>Bacilli</taxon>
        <taxon>Bacillales</taxon>
        <taxon>Paenibacillaceae</taxon>
        <taxon>Paenibacillus</taxon>
    </lineage>
</organism>
<dbReference type="PANTHER" id="PTHR32432:SF3">
    <property type="entry name" value="ETHANOLAMINE UTILIZATION PROTEIN EUTJ"/>
    <property type="match status" value="1"/>
</dbReference>
<dbReference type="PANTHER" id="PTHR32432">
    <property type="entry name" value="CELL DIVISION PROTEIN FTSA-RELATED"/>
    <property type="match status" value="1"/>
</dbReference>
<dbReference type="Gene3D" id="3.30.420.40">
    <property type="match status" value="1"/>
</dbReference>
<evidence type="ECO:0000313" key="1">
    <source>
        <dbReference type="EMBL" id="MCY9518458.1"/>
    </source>
</evidence>
<comment type="caution">
    <text evidence="1">The sequence shown here is derived from an EMBL/GenBank/DDBJ whole genome shotgun (WGS) entry which is preliminary data.</text>
</comment>
<proteinExistence type="predicted"/>
<reference evidence="1 2" key="1">
    <citation type="submission" date="2022-05" db="EMBL/GenBank/DDBJ databases">
        <title>Genome Sequencing of Bee-Associated Microbes.</title>
        <authorList>
            <person name="Dunlap C."/>
        </authorList>
    </citation>
    <scope>NUCLEOTIDE SEQUENCE [LARGE SCALE GENOMIC DNA]</scope>
    <source>
        <strain evidence="1 2">NRRL NRS-1438</strain>
    </source>
</reference>
<dbReference type="InterPro" id="IPR050696">
    <property type="entry name" value="FtsA/MreB"/>
</dbReference>
<gene>
    <name evidence="1" type="ORF">M5X09_02070</name>
</gene>
<name>A0ABT4DQS1_9BACL</name>
<keyword evidence="2" id="KW-1185">Reference proteome</keyword>
<dbReference type="EMBL" id="JAMDLW010000001">
    <property type="protein sequence ID" value="MCY9518458.1"/>
    <property type="molecule type" value="Genomic_DNA"/>
</dbReference>
<sequence length="389" mass="44237">MKLRRNNNRRVGLEINDTWLQAAEIIEQPMEIQVVQVKRLPLGAGIVEEGRVVRPDLLTAALIDLWEKAGFQSREVYFGIPSAFVLIRHYQLPSVVKAELQKMIDMELELRTRLPFSDPIYDIVSYPQDPLDRNEVEEELEPEPVPAVNNANDEAAATIVTEWRMTTLWSRLRSGLRRPTHRDQPQVVSTARSDVLLVAVPQSEMIRYRDAMEAAKLVPRVFDIKPLAVHRLLPRLPEAHDARTYVMASIHARHTDIFLFHRGQLRLTRSLSINISASSSMSGSRVTPLSGATMNETEAYESVCDELAMELERLIEFYRYSSQQQSEPIQFVFICGDTDGLIEMYAVLERKLDIPLRKLADTDTITTELEKPLYPFAVPVSLACRGGSV</sequence>
<protein>
    <submittedName>
        <fullName evidence="1">Pilus assembly protein PilM</fullName>
    </submittedName>
</protein>
<dbReference type="Proteomes" id="UP001207626">
    <property type="component" value="Unassembled WGS sequence"/>
</dbReference>